<gene>
    <name evidence="2" type="ORF">LKD42_11530</name>
</gene>
<dbReference type="Pfam" id="PF12728">
    <property type="entry name" value="HTH_17"/>
    <property type="match status" value="1"/>
</dbReference>
<feature type="domain" description="Helix-turn-helix" evidence="1">
    <location>
        <begin position="8"/>
        <end position="55"/>
    </location>
</feature>
<dbReference type="RefSeq" id="WP_173898282.1">
    <property type="nucleotide sequence ID" value="NZ_JAJEQE010000045.1"/>
</dbReference>
<comment type="caution">
    <text evidence="2">The sequence shown here is derived from an EMBL/GenBank/DDBJ whole genome shotgun (WGS) entry which is preliminary data.</text>
</comment>
<evidence type="ECO:0000259" key="1">
    <source>
        <dbReference type="Pfam" id="PF12728"/>
    </source>
</evidence>
<accession>A0ABS8EXF1</accession>
<evidence type="ECO:0000313" key="3">
    <source>
        <dbReference type="Proteomes" id="UP001299235"/>
    </source>
</evidence>
<reference evidence="2 3" key="1">
    <citation type="submission" date="2021-10" db="EMBL/GenBank/DDBJ databases">
        <title>Anaerobic single-cell dispensing facilitates the cultivation of human gut bacteria.</title>
        <authorList>
            <person name="Afrizal A."/>
        </authorList>
    </citation>
    <scope>NUCLEOTIDE SEQUENCE [LARGE SCALE GENOMIC DNA]</scope>
    <source>
        <strain evidence="2 3">CLA-AA-H246</strain>
    </source>
</reference>
<evidence type="ECO:0000313" key="2">
    <source>
        <dbReference type="EMBL" id="MCC2149875.1"/>
    </source>
</evidence>
<keyword evidence="3" id="KW-1185">Reference proteome</keyword>
<dbReference type="NCBIfam" id="TIGR01764">
    <property type="entry name" value="excise"/>
    <property type="match status" value="1"/>
</dbReference>
<dbReference type="InterPro" id="IPR041657">
    <property type="entry name" value="HTH_17"/>
</dbReference>
<sequence length="57" mass="6683">MIKNAPDVMTVKEVMKVLRCGRTKIMEFIHNGVLEAHYVCGKWLVFKEDVEEFILRS</sequence>
<proteinExistence type="predicted"/>
<dbReference type="EMBL" id="JAJEQE010000045">
    <property type="protein sequence ID" value="MCC2149875.1"/>
    <property type="molecule type" value="Genomic_DNA"/>
</dbReference>
<dbReference type="Proteomes" id="UP001299235">
    <property type="component" value="Unassembled WGS sequence"/>
</dbReference>
<protein>
    <submittedName>
        <fullName evidence="2">Helix-turn-helix domain-containing protein</fullName>
    </submittedName>
</protein>
<name>A0ABS8EXF1_9FIRM</name>
<organism evidence="2 3">
    <name type="scientific">Hominisplanchenecus faecis</name>
    <dbReference type="NCBI Taxonomy" id="2885351"/>
    <lineage>
        <taxon>Bacteria</taxon>
        <taxon>Bacillati</taxon>
        <taxon>Bacillota</taxon>
        <taxon>Clostridia</taxon>
        <taxon>Lachnospirales</taxon>
        <taxon>Lachnospiraceae</taxon>
        <taxon>Hominisplanchenecus</taxon>
    </lineage>
</organism>
<dbReference type="InterPro" id="IPR010093">
    <property type="entry name" value="SinI_DNA-bd"/>
</dbReference>